<accession>A0A5D3DKU9</accession>
<comment type="caution">
    <text evidence="3">The sequence shown here is derived from an EMBL/GenBank/DDBJ whole genome shotgun (WGS) entry which is preliminary data.</text>
</comment>
<dbReference type="Gene3D" id="3.10.10.10">
    <property type="entry name" value="HIV Type 1 Reverse Transcriptase, subunit A, domain 1"/>
    <property type="match status" value="1"/>
</dbReference>
<organism evidence="3 4">
    <name type="scientific">Cucumis melo var. makuwa</name>
    <name type="common">Oriental melon</name>
    <dbReference type="NCBI Taxonomy" id="1194695"/>
    <lineage>
        <taxon>Eukaryota</taxon>
        <taxon>Viridiplantae</taxon>
        <taxon>Streptophyta</taxon>
        <taxon>Embryophyta</taxon>
        <taxon>Tracheophyta</taxon>
        <taxon>Spermatophyta</taxon>
        <taxon>Magnoliopsida</taxon>
        <taxon>eudicotyledons</taxon>
        <taxon>Gunneridae</taxon>
        <taxon>Pentapetalae</taxon>
        <taxon>rosids</taxon>
        <taxon>fabids</taxon>
        <taxon>Cucurbitales</taxon>
        <taxon>Cucurbitaceae</taxon>
        <taxon>Benincaseae</taxon>
        <taxon>Cucumis</taxon>
    </lineage>
</organism>
<dbReference type="PANTHER" id="PTHR33437:SF2">
    <property type="entry name" value="OS06G0361200 PROTEIN"/>
    <property type="match status" value="1"/>
</dbReference>
<dbReference type="InterPro" id="IPR043502">
    <property type="entry name" value="DNA/RNA_pol_sf"/>
</dbReference>
<dbReference type="InterPro" id="IPR043128">
    <property type="entry name" value="Rev_trsase/Diguanyl_cyclase"/>
</dbReference>
<dbReference type="Proteomes" id="UP000321947">
    <property type="component" value="Unassembled WGS sequence"/>
</dbReference>
<name>A0A5D3DKU9_CUCMM</name>
<evidence type="ECO:0000259" key="2">
    <source>
        <dbReference type="Pfam" id="PF00078"/>
    </source>
</evidence>
<dbReference type="EMBL" id="SSTD01004048">
    <property type="protein sequence ID" value="TYK24158.1"/>
    <property type="molecule type" value="Genomic_DNA"/>
</dbReference>
<gene>
    <name evidence="3" type="ORF">E5676_scaffold610G00640</name>
</gene>
<evidence type="ECO:0000313" key="4">
    <source>
        <dbReference type="Proteomes" id="UP000321947"/>
    </source>
</evidence>
<dbReference type="SUPFAM" id="SSF56672">
    <property type="entry name" value="DNA/RNA polymerases"/>
    <property type="match status" value="1"/>
</dbReference>
<proteinExistence type="predicted"/>
<sequence>MALKKGTSNSFVVSDAYTGPITCSRSKGITQEQDQGSNVAQSIPEQLMESPKAGIVIKENPLYDNSDSTSSKSKKEAHPDVMSVIMADITGEAAMAEMERKINFLVKVVEEQDHEITALREQMRTRETTELSQTPVVKATDKGKNVVQENQQRQQSISVASLSVQQLQNMITNSIKAQYQPPKFQQFDGKGNAKQHIAHFVETCENAGSKEDKLFRQFVRSLKGNAFEWYIDLESEVIDSWEQLEKEFLNRFYSIRPVELCTQGMHWGCLYILQGIKSRTFEELATRAHDMELSIVSRGTKDFPVPEIRKDKETNIAEKVVKSTVKESMVVNTIPLKFSKRKEGRAEKKDDGSERRQQLLEKQLIQLSECKRPEQAGKLDNPNYCKYHQVISHSVEKCFMLKELIPRLAHEKKIELDLEEIAQNNHAAAMIMSEALSPRLIFEQKESLVQSIEEDDEGWTVVTRRNKRKSTPIQKEPRFYRNYRRGNKAQKNKKKKKTPKLKLVDEEDKDFPRTQRLVTLADFFPTRFLCDHQDENPGVVACHAINATKEESISLRSLEEEGVSKYLLRFNVDDLLSLPQETKTILINALLSSAASSSSAPTVTYESTTYCMSIDFSDEDLLLGSKLHNRPLYVSGYVLEERVDRILVYNRSTVNIMPKSTIRQLGILIEELSNSKLVIQGFIQGSQRVMGMIRLELIIGDLKASALFHCFKFYQDGVKKVEADSNQFSEAESHFADAKFYLKNDSSPEVVSVEVPLSEASTSTTKSVIFMDEKNLNPPILRYVPPSRRKKGEAQFVESPQGLKVGDIEVLKESFTTPVTKITKQEIKIDLTEASLPQRQTKDGFDPKAYKLMAKAGSLKVKRYDVILTNPEKEDSEQVECEISCHHITILEELKIKTPKEDAEDIPQSLENGGQSTVDELKEVNLGTIEEPRPTFISGSLSSEEEGKSMSLLTEYKDIFSWSYKEMPRLDPKVAVHHLAIKPRYRPIKQAQQRFRPELIPQIENGQLCVCVDFRDLNNACPKDDFPLPITEIMVDATTGHEALSFMDRSSEYNQIRMALTDEEMTAFRTPKGIYCYKVMPFELKNVGATYQRAMQIVFDDMLYKYVECYVDDLVVKSKRRQDHLKDLKVVFNRL</sequence>
<evidence type="ECO:0000313" key="3">
    <source>
        <dbReference type="EMBL" id="TYK24158.1"/>
    </source>
</evidence>
<feature type="region of interest" description="Disordered" evidence="1">
    <location>
        <begin position="56"/>
        <end position="78"/>
    </location>
</feature>
<dbReference type="PANTHER" id="PTHR33437">
    <property type="entry name" value="OS06G0361200 PROTEIN"/>
    <property type="match status" value="1"/>
</dbReference>
<dbReference type="AlphaFoldDB" id="A0A5D3DKU9"/>
<feature type="domain" description="Reverse transcriptase" evidence="2">
    <location>
        <begin position="1009"/>
        <end position="1135"/>
    </location>
</feature>
<dbReference type="Pfam" id="PF00078">
    <property type="entry name" value="RVT_1"/>
    <property type="match status" value="1"/>
</dbReference>
<evidence type="ECO:0000256" key="1">
    <source>
        <dbReference type="SAM" id="MobiDB-lite"/>
    </source>
</evidence>
<dbReference type="CDD" id="cd01647">
    <property type="entry name" value="RT_LTR"/>
    <property type="match status" value="1"/>
</dbReference>
<reference evidence="3 4" key="1">
    <citation type="submission" date="2019-08" db="EMBL/GenBank/DDBJ databases">
        <title>Draft genome sequences of two oriental melons (Cucumis melo L. var makuwa).</title>
        <authorList>
            <person name="Kwon S.-Y."/>
        </authorList>
    </citation>
    <scope>NUCLEOTIDE SEQUENCE [LARGE SCALE GENOMIC DNA]</scope>
    <source>
        <strain evidence="4">cv. Chang Bougi</strain>
        <tissue evidence="3">Leaf</tissue>
    </source>
</reference>
<feature type="region of interest" description="Disordered" evidence="1">
    <location>
        <begin position="23"/>
        <end position="43"/>
    </location>
</feature>
<dbReference type="Gene3D" id="3.30.70.270">
    <property type="match status" value="1"/>
</dbReference>
<protein>
    <submittedName>
        <fullName evidence="3">Ty3-gypsy retrotransposon protein</fullName>
    </submittedName>
</protein>
<dbReference type="InterPro" id="IPR000477">
    <property type="entry name" value="RT_dom"/>
</dbReference>